<sequence>MLSTLLQKFRGGNSHALFGQVAFMAANLLVFILLLKRLPQEQVGVWGIFMTLMAIVDGIRQGLLQSGLTRQIILSPEREKSLVGTALLIHFAIIVLASLGFYLSSDFLATFWKMPELATLLRQSWKALLTLGTLQGLAALAFAKGQSKNYLIQNLVYFVLLILALGFGISFWVIDLEFLLNIQLLALVPVVIWVIGWGRISVSKPNLKDARELLDYGKFIAGTNLFSLLFQKADLLMIGYFLDPVAVGLFHFATRLLQYIELPLTALGQSIYPKITASYRSGMLTQLKSEYSRSVQLLFALIIPGLLLMLIMHRPLILVMSTEEFLKSVPVLFILAIGTLAKPLGRVSGMTLDAIGHPKVNFLLLLMSVVVNVVFNFILIQKIGLMGAALATSISVILTVIIGQWKVSKYLQFKPFAVVWADLKTNLKLV</sequence>
<keyword evidence="8" id="KW-1185">Reference proteome</keyword>
<name>A0A4R6T519_9BACT</name>
<feature type="transmembrane region" description="Helical" evidence="6">
    <location>
        <begin position="362"/>
        <end position="380"/>
    </location>
</feature>
<dbReference type="AlphaFoldDB" id="A0A4R6T519"/>
<feature type="transmembrane region" description="Helical" evidence="6">
    <location>
        <begin position="180"/>
        <end position="198"/>
    </location>
</feature>
<dbReference type="RefSeq" id="WP_133554724.1">
    <property type="nucleotide sequence ID" value="NZ_SNYF01000006.1"/>
</dbReference>
<feature type="transmembrane region" description="Helical" evidence="6">
    <location>
        <begin position="295"/>
        <end position="313"/>
    </location>
</feature>
<proteinExistence type="predicted"/>
<evidence type="ECO:0000256" key="5">
    <source>
        <dbReference type="ARBA" id="ARBA00023136"/>
    </source>
</evidence>
<accession>A0A4R6T519</accession>
<dbReference type="InterPro" id="IPR050833">
    <property type="entry name" value="Poly_Biosynth_Transport"/>
</dbReference>
<feature type="transmembrane region" description="Helical" evidence="6">
    <location>
        <begin position="81"/>
        <end position="104"/>
    </location>
</feature>
<feature type="transmembrane region" description="Helical" evidence="6">
    <location>
        <begin position="124"/>
        <end position="143"/>
    </location>
</feature>
<comment type="subcellular location">
    <subcellularLocation>
        <location evidence="1">Cell membrane</location>
        <topology evidence="1">Multi-pass membrane protein</topology>
    </subcellularLocation>
</comment>
<organism evidence="7 8">
    <name type="scientific">Algoriphagus boseongensis</name>
    <dbReference type="NCBI Taxonomy" id="1442587"/>
    <lineage>
        <taxon>Bacteria</taxon>
        <taxon>Pseudomonadati</taxon>
        <taxon>Bacteroidota</taxon>
        <taxon>Cytophagia</taxon>
        <taxon>Cytophagales</taxon>
        <taxon>Cyclobacteriaceae</taxon>
        <taxon>Algoriphagus</taxon>
    </lineage>
</organism>
<evidence type="ECO:0000256" key="1">
    <source>
        <dbReference type="ARBA" id="ARBA00004651"/>
    </source>
</evidence>
<feature type="transmembrane region" description="Helical" evidence="6">
    <location>
        <begin position="43"/>
        <end position="60"/>
    </location>
</feature>
<keyword evidence="4 6" id="KW-1133">Transmembrane helix</keyword>
<feature type="transmembrane region" description="Helical" evidence="6">
    <location>
        <begin position="386"/>
        <end position="405"/>
    </location>
</feature>
<evidence type="ECO:0000256" key="2">
    <source>
        <dbReference type="ARBA" id="ARBA00022475"/>
    </source>
</evidence>
<keyword evidence="2" id="KW-1003">Cell membrane</keyword>
<evidence type="ECO:0000256" key="3">
    <source>
        <dbReference type="ARBA" id="ARBA00022692"/>
    </source>
</evidence>
<dbReference type="PANTHER" id="PTHR30250">
    <property type="entry name" value="PST FAMILY PREDICTED COLANIC ACID TRANSPORTER"/>
    <property type="match status" value="1"/>
</dbReference>
<dbReference type="GO" id="GO:0005886">
    <property type="term" value="C:plasma membrane"/>
    <property type="evidence" value="ECO:0007669"/>
    <property type="project" value="UniProtKB-SubCell"/>
</dbReference>
<reference evidence="7 8" key="1">
    <citation type="submission" date="2019-03" db="EMBL/GenBank/DDBJ databases">
        <title>Genomic Encyclopedia of Type Strains, Phase III (KMG-III): the genomes of soil and plant-associated and newly described type strains.</title>
        <authorList>
            <person name="Whitman W."/>
        </authorList>
    </citation>
    <scope>NUCLEOTIDE SEQUENCE [LARGE SCALE GENOMIC DNA]</scope>
    <source>
        <strain evidence="7 8">CECT 8446</strain>
    </source>
</reference>
<evidence type="ECO:0000313" key="8">
    <source>
        <dbReference type="Proteomes" id="UP000294535"/>
    </source>
</evidence>
<evidence type="ECO:0000256" key="6">
    <source>
        <dbReference type="SAM" id="Phobius"/>
    </source>
</evidence>
<dbReference type="Proteomes" id="UP000294535">
    <property type="component" value="Unassembled WGS sequence"/>
</dbReference>
<keyword evidence="3 6" id="KW-0812">Transmembrane</keyword>
<dbReference type="OrthoDB" id="650636at2"/>
<feature type="transmembrane region" description="Helical" evidence="6">
    <location>
        <begin position="16"/>
        <end position="37"/>
    </location>
</feature>
<feature type="transmembrane region" description="Helical" evidence="6">
    <location>
        <begin position="325"/>
        <end position="341"/>
    </location>
</feature>
<dbReference type="EMBL" id="SNYF01000006">
    <property type="protein sequence ID" value="TDQ17054.1"/>
    <property type="molecule type" value="Genomic_DNA"/>
</dbReference>
<protein>
    <submittedName>
        <fullName evidence="7">O-antigen/teichoic acid export membrane protein</fullName>
    </submittedName>
</protein>
<comment type="caution">
    <text evidence="7">The sequence shown here is derived from an EMBL/GenBank/DDBJ whole genome shotgun (WGS) entry which is preliminary data.</text>
</comment>
<evidence type="ECO:0000313" key="7">
    <source>
        <dbReference type="EMBL" id="TDQ17054.1"/>
    </source>
</evidence>
<dbReference type="PANTHER" id="PTHR30250:SF11">
    <property type="entry name" value="O-ANTIGEN TRANSPORTER-RELATED"/>
    <property type="match status" value="1"/>
</dbReference>
<gene>
    <name evidence="7" type="ORF">DFQ04_1702</name>
</gene>
<dbReference type="Pfam" id="PF13440">
    <property type="entry name" value="Polysacc_synt_3"/>
    <property type="match status" value="1"/>
</dbReference>
<keyword evidence="5 6" id="KW-0472">Membrane</keyword>
<feature type="transmembrane region" description="Helical" evidence="6">
    <location>
        <begin position="155"/>
        <end position="174"/>
    </location>
</feature>
<evidence type="ECO:0000256" key="4">
    <source>
        <dbReference type="ARBA" id="ARBA00022989"/>
    </source>
</evidence>